<organism evidence="1">
    <name type="scientific">marine sediment metagenome</name>
    <dbReference type="NCBI Taxonomy" id="412755"/>
    <lineage>
        <taxon>unclassified sequences</taxon>
        <taxon>metagenomes</taxon>
        <taxon>ecological metagenomes</taxon>
    </lineage>
</organism>
<protein>
    <submittedName>
        <fullName evidence="1">Uncharacterized protein</fullName>
    </submittedName>
</protein>
<gene>
    <name evidence="1" type="ORF">LCGC14_2772360</name>
</gene>
<proteinExistence type="predicted"/>
<reference evidence="1" key="1">
    <citation type="journal article" date="2015" name="Nature">
        <title>Complex archaea that bridge the gap between prokaryotes and eukaryotes.</title>
        <authorList>
            <person name="Spang A."/>
            <person name="Saw J.H."/>
            <person name="Jorgensen S.L."/>
            <person name="Zaremba-Niedzwiedzka K."/>
            <person name="Martijn J."/>
            <person name="Lind A.E."/>
            <person name="van Eijk R."/>
            <person name="Schleper C."/>
            <person name="Guy L."/>
            <person name="Ettema T.J."/>
        </authorList>
    </citation>
    <scope>NUCLEOTIDE SEQUENCE</scope>
</reference>
<evidence type="ECO:0000313" key="1">
    <source>
        <dbReference type="EMBL" id="KKK85530.1"/>
    </source>
</evidence>
<sequence length="103" mass="11829">MIKVIIRRGAGDKEAPAIQDERITSEQMAIRLGTNFINENWYLAKRRRLRCPHVYTINDSKVAAINEGNIPISGNHWIKSVTIQITPTSVLNNLEVEDYEDFF</sequence>
<name>A0A0F8ZHM0_9ZZZZ</name>
<accession>A0A0F8ZHM0</accession>
<comment type="caution">
    <text evidence="1">The sequence shown here is derived from an EMBL/GenBank/DDBJ whole genome shotgun (WGS) entry which is preliminary data.</text>
</comment>
<dbReference type="AlphaFoldDB" id="A0A0F8ZHM0"/>
<dbReference type="EMBL" id="LAZR01051264">
    <property type="protein sequence ID" value="KKK85530.1"/>
    <property type="molecule type" value="Genomic_DNA"/>
</dbReference>